<gene>
    <name evidence="3" type="ORF">C942_04122</name>
</gene>
<dbReference type="AlphaFoldDB" id="L8J4G0"/>
<dbReference type="InterPro" id="IPR011146">
    <property type="entry name" value="HIT-like"/>
</dbReference>
<dbReference type="InterPro" id="IPR001310">
    <property type="entry name" value="Histidine_triad_HIT"/>
</dbReference>
<dbReference type="Proteomes" id="UP000011134">
    <property type="component" value="Unassembled WGS sequence"/>
</dbReference>
<dbReference type="GO" id="GO:0009117">
    <property type="term" value="P:nucleotide metabolic process"/>
    <property type="evidence" value="ECO:0007669"/>
    <property type="project" value="TreeGrafter"/>
</dbReference>
<dbReference type="Pfam" id="PF01230">
    <property type="entry name" value="HIT"/>
    <property type="match status" value="1"/>
</dbReference>
<evidence type="ECO:0000256" key="1">
    <source>
        <dbReference type="PROSITE-ProRule" id="PRU00464"/>
    </source>
</evidence>
<dbReference type="PANTHER" id="PTHR46648:SF1">
    <property type="entry name" value="ADENOSINE 5'-MONOPHOSPHORAMIDASE HNT1"/>
    <property type="match status" value="1"/>
</dbReference>
<comment type="caution">
    <text evidence="1">Lacks conserved residue(s) required for the propagation of feature annotation.</text>
</comment>
<dbReference type="Gene3D" id="3.30.428.10">
    <property type="entry name" value="HIT-like"/>
    <property type="match status" value="1"/>
</dbReference>
<evidence type="ECO:0000313" key="3">
    <source>
        <dbReference type="EMBL" id="ELR63108.1"/>
    </source>
</evidence>
<keyword evidence="4" id="KW-1185">Reference proteome</keyword>
<feature type="domain" description="HIT" evidence="2">
    <location>
        <begin position="4"/>
        <end position="110"/>
    </location>
</feature>
<name>L8J4G0_9GAMM</name>
<dbReference type="OrthoDB" id="9784774at2"/>
<dbReference type="PANTHER" id="PTHR46648">
    <property type="entry name" value="HIT FAMILY PROTEIN 1"/>
    <property type="match status" value="1"/>
</dbReference>
<dbReference type="PRINTS" id="PR00332">
    <property type="entry name" value="HISTRIAD"/>
</dbReference>
<comment type="caution">
    <text evidence="3">The sequence shown here is derived from an EMBL/GenBank/DDBJ whole genome shotgun (WGS) entry which is preliminary data.</text>
</comment>
<protein>
    <recommendedName>
        <fullName evidence="2">HIT domain-containing protein</fullName>
    </recommendedName>
</protein>
<dbReference type="SUPFAM" id="SSF54197">
    <property type="entry name" value="HIT-like"/>
    <property type="match status" value="1"/>
</dbReference>
<reference evidence="3 4" key="1">
    <citation type="submission" date="2012-12" db="EMBL/GenBank/DDBJ databases">
        <title>Genome Assembly of Photobacterium sp. AK15.</title>
        <authorList>
            <person name="Khatri I."/>
            <person name="Vaidya B."/>
            <person name="Srinivas T.N.R."/>
            <person name="Subramanian S."/>
            <person name="Pinnaka A."/>
        </authorList>
    </citation>
    <scope>NUCLEOTIDE SEQUENCE [LARGE SCALE GENOMIC DNA]</scope>
    <source>
        <strain evidence="3 4">AK15</strain>
    </source>
</reference>
<dbReference type="PROSITE" id="PS51084">
    <property type="entry name" value="HIT_2"/>
    <property type="match status" value="1"/>
</dbReference>
<proteinExistence type="predicted"/>
<dbReference type="PATRIC" id="fig|1056511.3.peg.4934"/>
<dbReference type="RefSeq" id="WP_007471477.1">
    <property type="nucleotide sequence ID" value="NZ_AMZO01000057.1"/>
</dbReference>
<evidence type="ECO:0000313" key="4">
    <source>
        <dbReference type="Proteomes" id="UP000011134"/>
    </source>
</evidence>
<accession>L8J4G0</accession>
<organism evidence="3 4">
    <name type="scientific">Photobacterium marinum</name>
    <dbReference type="NCBI Taxonomy" id="1056511"/>
    <lineage>
        <taxon>Bacteria</taxon>
        <taxon>Pseudomonadati</taxon>
        <taxon>Pseudomonadota</taxon>
        <taxon>Gammaproteobacteria</taxon>
        <taxon>Vibrionales</taxon>
        <taxon>Vibrionaceae</taxon>
        <taxon>Photobacterium</taxon>
    </lineage>
</organism>
<dbReference type="GO" id="GO:0003824">
    <property type="term" value="F:catalytic activity"/>
    <property type="evidence" value="ECO:0007669"/>
    <property type="project" value="InterPro"/>
</dbReference>
<dbReference type="InterPro" id="IPR036265">
    <property type="entry name" value="HIT-like_sf"/>
</dbReference>
<dbReference type="EMBL" id="AMZO01000057">
    <property type="protein sequence ID" value="ELR63108.1"/>
    <property type="molecule type" value="Genomic_DNA"/>
</dbReference>
<evidence type="ECO:0000259" key="2">
    <source>
        <dbReference type="PROSITE" id="PS51084"/>
    </source>
</evidence>
<sequence length="152" mass="16984">MSCIFCDIVSGKSPCHKVWEDDEHLAFLSIFPNTKGFTVVIPKAHHSSYAFEQSDEVLSKLIIATKQVALLLDKAFDGVARTGMFFEGYGVDHLHSKLSPMHGTGNNSEFQLVESNIDKFYDRYEGHLSSHDHKRADDAELSKIAAHIRSCA</sequence>